<protein>
    <submittedName>
        <fullName evidence="1">Uncharacterized protein</fullName>
    </submittedName>
</protein>
<sequence length="214" mass="23409">MAAAAVEATTFGVSAFRSVRSYPPSPSEDTDADPSINESLFRLKRIPLVAECMPVRGPMFHFKKYPHNTPLSYGDGLAVGTNEDLTPMMARKVGGNYFVVFMHPSYSEGDGEGDELSASLAVYDKNGRLTDTVEKISSWRSYESTIILLDACVSADNITITKALVYPDAQDAQGKVLSYEAPEVQVERVYSKNGDHFASGDLTAARQCVESNYR</sequence>
<name>A0ABU1CAB8_9GAMM</name>
<gene>
    <name evidence="1" type="ORF">P8609_04000</name>
</gene>
<evidence type="ECO:0000313" key="1">
    <source>
        <dbReference type="EMBL" id="MDR0182133.1"/>
    </source>
</evidence>
<dbReference type="EMBL" id="JARUHG010000001">
    <property type="protein sequence ID" value="MDR0182133.1"/>
    <property type="molecule type" value="Genomic_DNA"/>
</dbReference>
<reference evidence="1 2" key="1">
    <citation type="submission" date="2023-04" db="EMBL/GenBank/DDBJ databases">
        <title>Lysobacter sp. strain UC isolated from soil sample.</title>
        <authorList>
            <person name="Choksket S."/>
            <person name="Harshvardhan F."/>
            <person name="Rana R."/>
            <person name="Patil P.B."/>
            <person name="Korpole S."/>
        </authorList>
    </citation>
    <scope>NUCLEOTIDE SEQUENCE [LARGE SCALE GENOMIC DNA]</scope>
    <source>
        <strain evidence="1 2">UC</strain>
    </source>
</reference>
<accession>A0ABU1CAB8</accession>
<dbReference type="Proteomes" id="UP001233535">
    <property type="component" value="Unassembled WGS sequence"/>
</dbReference>
<proteinExistence type="predicted"/>
<keyword evidence="2" id="KW-1185">Reference proteome</keyword>
<comment type="caution">
    <text evidence="1">The sequence shown here is derived from an EMBL/GenBank/DDBJ whole genome shotgun (WGS) entry which is preliminary data.</text>
</comment>
<dbReference type="RefSeq" id="WP_309261290.1">
    <property type="nucleotide sequence ID" value="NZ_JARUHG010000001.1"/>
</dbReference>
<evidence type="ECO:0000313" key="2">
    <source>
        <dbReference type="Proteomes" id="UP001233535"/>
    </source>
</evidence>
<organism evidence="1 2">
    <name type="scientific">Lysobacter arvi</name>
    <dbReference type="NCBI Taxonomy" id="3038776"/>
    <lineage>
        <taxon>Bacteria</taxon>
        <taxon>Pseudomonadati</taxon>
        <taxon>Pseudomonadota</taxon>
        <taxon>Gammaproteobacteria</taxon>
        <taxon>Lysobacterales</taxon>
        <taxon>Lysobacteraceae</taxon>
        <taxon>Lysobacter</taxon>
    </lineage>
</organism>